<name>A0AA47J081_9LACT</name>
<reference evidence="2" key="1">
    <citation type="submission" date="2022-12" db="EMBL/GenBank/DDBJ databases">
        <title>Whole genome sequence analysis of a duck derived balloon bacteium Aerococcus urinaeequi henan2020.</title>
        <authorList>
            <person name="Zhang H."/>
            <person name="Qiao H.X."/>
            <person name="Bian C.Z."/>
            <person name="Shu J.C."/>
        </authorList>
    </citation>
    <scope>NUCLEOTIDE SEQUENCE</scope>
    <source>
        <strain evidence="2">2020-HN-1</strain>
    </source>
</reference>
<evidence type="ECO:0000313" key="3">
    <source>
        <dbReference type="Proteomes" id="UP001164714"/>
    </source>
</evidence>
<sequence length="312" mass="35208">MSIYIQNGLRTNIQELQQTDLTDFQFIAEYQPQVMKQYQSIQLTDNGTKPVPDSYKKGAFVKYFFAGEKVSETATRNDDNTINKSLITLDIDPVKNDHGGFHILPVDDVVEMVNDNLSKYNYILYNTINSQPFYARMRLIIEPTEPMNAEETRATTSQVSEILKDINIDTTSGDYSRVQGLPIDNRLGVYTMIINDGEKFPVSTPKPATDYSSTFVPFGVTYGAGRKGKIVSKLEEITNRVQDGGRNNLMGSFYGTLLRANMDPESAIILCRDLNELYFDPPIDAGELATHLRNITINELKKRGEINWTTPS</sequence>
<dbReference type="Proteomes" id="UP001164714">
    <property type="component" value="Chromosome"/>
</dbReference>
<dbReference type="EMBL" id="CP114063">
    <property type="protein sequence ID" value="WAT24564.1"/>
    <property type="molecule type" value="Genomic_DNA"/>
</dbReference>
<dbReference type="AlphaFoldDB" id="A0AA47J081"/>
<evidence type="ECO:0000313" key="2">
    <source>
        <dbReference type="EMBL" id="WAT24564.1"/>
    </source>
</evidence>
<feature type="domain" description="Primase C-terminal 1" evidence="1">
    <location>
        <begin position="236"/>
        <end position="301"/>
    </location>
</feature>
<accession>A0AA47J081</accession>
<dbReference type="InterPro" id="IPR014820">
    <property type="entry name" value="PriCT_1"/>
</dbReference>
<dbReference type="SMART" id="SM00942">
    <property type="entry name" value="PriCT_1"/>
    <property type="match status" value="1"/>
</dbReference>
<gene>
    <name evidence="2" type="ORF">OZ415_00135</name>
</gene>
<proteinExistence type="predicted"/>
<organism evidence="2 3">
    <name type="scientific">Aerococcus urinaeequi</name>
    <dbReference type="NCBI Taxonomy" id="51665"/>
    <lineage>
        <taxon>Bacteria</taxon>
        <taxon>Bacillati</taxon>
        <taxon>Bacillota</taxon>
        <taxon>Bacilli</taxon>
        <taxon>Lactobacillales</taxon>
        <taxon>Aerococcaceae</taxon>
        <taxon>Aerococcus</taxon>
    </lineage>
</organism>
<evidence type="ECO:0000259" key="1">
    <source>
        <dbReference type="SMART" id="SM00942"/>
    </source>
</evidence>
<dbReference type="RefSeq" id="WP_269104999.1">
    <property type="nucleotide sequence ID" value="NZ_CP114063.1"/>
</dbReference>
<protein>
    <recommendedName>
        <fullName evidence="1">Primase C-terminal 1 domain-containing protein</fullName>
    </recommendedName>
</protein>